<dbReference type="PANTHER" id="PTHR31965:SF1">
    <property type="entry name" value="TRANSMEMBRANE PROTEIN 42"/>
    <property type="match status" value="1"/>
</dbReference>
<keyword evidence="3" id="KW-0472">Membrane</keyword>
<evidence type="ECO:0000256" key="1">
    <source>
        <dbReference type="ARBA" id="ARBA00004477"/>
    </source>
</evidence>
<dbReference type="AlphaFoldDB" id="A0A2V5HTQ6"/>
<keyword evidence="3" id="KW-1133">Transmembrane helix</keyword>
<protein>
    <recommendedName>
        <fullName evidence="6">EamA domain-containing protein</fullName>
    </recommendedName>
</protein>
<evidence type="ECO:0000256" key="3">
    <source>
        <dbReference type="SAM" id="Phobius"/>
    </source>
</evidence>
<dbReference type="InterPro" id="IPR037185">
    <property type="entry name" value="EmrE-like"/>
</dbReference>
<dbReference type="SUPFAM" id="SSF103481">
    <property type="entry name" value="Multidrug resistance efflux transporter EmrE"/>
    <property type="match status" value="1"/>
</dbReference>
<gene>
    <name evidence="4" type="ORF">BP00DRAFT_359667</name>
</gene>
<reference evidence="4 5" key="1">
    <citation type="submission" date="2018-02" db="EMBL/GenBank/DDBJ databases">
        <title>The genomes of Aspergillus section Nigri reveals drivers in fungal speciation.</title>
        <authorList>
            <consortium name="DOE Joint Genome Institute"/>
            <person name="Vesth T.C."/>
            <person name="Nybo J."/>
            <person name="Theobald S."/>
            <person name="Brandl J."/>
            <person name="Frisvad J.C."/>
            <person name="Nielsen K.F."/>
            <person name="Lyhne E.K."/>
            <person name="Kogle M.E."/>
            <person name="Kuo A."/>
            <person name="Riley R."/>
            <person name="Clum A."/>
            <person name="Nolan M."/>
            <person name="Lipzen A."/>
            <person name="Salamov A."/>
            <person name="Henrissat B."/>
            <person name="Wiebenga A."/>
            <person name="De vries R.P."/>
            <person name="Grigoriev I.V."/>
            <person name="Mortensen U.H."/>
            <person name="Andersen M.R."/>
            <person name="Baker S.E."/>
        </authorList>
    </citation>
    <scope>NUCLEOTIDE SEQUENCE [LARGE SCALE GENOMIC DNA]</scope>
    <source>
        <strain evidence="4 5">CBS 114.80</strain>
    </source>
</reference>
<feature type="transmembrane region" description="Helical" evidence="3">
    <location>
        <begin position="109"/>
        <end position="129"/>
    </location>
</feature>
<organism evidence="4 5">
    <name type="scientific">Aspergillus indologenus CBS 114.80</name>
    <dbReference type="NCBI Taxonomy" id="1450541"/>
    <lineage>
        <taxon>Eukaryota</taxon>
        <taxon>Fungi</taxon>
        <taxon>Dikarya</taxon>
        <taxon>Ascomycota</taxon>
        <taxon>Pezizomycotina</taxon>
        <taxon>Eurotiomycetes</taxon>
        <taxon>Eurotiomycetidae</taxon>
        <taxon>Eurotiales</taxon>
        <taxon>Aspergillaceae</taxon>
        <taxon>Aspergillus</taxon>
        <taxon>Aspergillus subgen. Circumdati</taxon>
    </lineage>
</organism>
<dbReference type="InterPro" id="IPR039632">
    <property type="entry name" value="TMEM42"/>
</dbReference>
<evidence type="ECO:0008006" key="6">
    <source>
        <dbReference type="Google" id="ProtNLM"/>
    </source>
</evidence>
<dbReference type="PANTHER" id="PTHR31965">
    <property type="entry name" value="TRANSMEMBRANE PROTEIN 42"/>
    <property type="match status" value="1"/>
</dbReference>
<keyword evidence="2" id="KW-0256">Endoplasmic reticulum</keyword>
<keyword evidence="3" id="KW-0812">Transmembrane</keyword>
<keyword evidence="5" id="KW-1185">Reference proteome</keyword>
<feature type="transmembrane region" description="Helical" evidence="3">
    <location>
        <begin position="75"/>
        <end position="97"/>
    </location>
</feature>
<sequence>MPAPSPQPPPSKPIPTTTPTPRWILLALSSGAFAAFNGLFAKLTTDTQTTSFAASLLRLFGSTTTNPDDHPVLMLAIRAICLALNILCNIIMWALFTRALTASPSTTKVSITNTAANFLVTAVLGMVVFREAVGGLWWVGAAMMGTGCIIVGMREEEGGS</sequence>
<feature type="transmembrane region" description="Helical" evidence="3">
    <location>
        <begin position="23"/>
        <end position="41"/>
    </location>
</feature>
<dbReference type="Proteomes" id="UP000248817">
    <property type="component" value="Unassembled WGS sequence"/>
</dbReference>
<accession>A0A2V5HTQ6</accession>
<evidence type="ECO:0000256" key="2">
    <source>
        <dbReference type="ARBA" id="ARBA00022824"/>
    </source>
</evidence>
<proteinExistence type="predicted"/>
<feature type="transmembrane region" description="Helical" evidence="3">
    <location>
        <begin position="135"/>
        <end position="153"/>
    </location>
</feature>
<evidence type="ECO:0000313" key="4">
    <source>
        <dbReference type="EMBL" id="PYI24953.1"/>
    </source>
</evidence>
<comment type="subcellular location">
    <subcellularLocation>
        <location evidence="1">Endoplasmic reticulum membrane</location>
        <topology evidence="1">Multi-pass membrane protein</topology>
    </subcellularLocation>
</comment>
<dbReference type="EMBL" id="KZ825707">
    <property type="protein sequence ID" value="PYI24953.1"/>
    <property type="molecule type" value="Genomic_DNA"/>
</dbReference>
<evidence type="ECO:0000313" key="5">
    <source>
        <dbReference type="Proteomes" id="UP000248817"/>
    </source>
</evidence>
<name>A0A2V5HTQ6_9EURO</name>